<gene>
    <name evidence="2" type="ORF">ATNIH1004_005498</name>
</gene>
<organism evidence="2 3">
    <name type="scientific">Aspergillus tanneri</name>
    <dbReference type="NCBI Taxonomy" id="1220188"/>
    <lineage>
        <taxon>Eukaryota</taxon>
        <taxon>Fungi</taxon>
        <taxon>Dikarya</taxon>
        <taxon>Ascomycota</taxon>
        <taxon>Pezizomycotina</taxon>
        <taxon>Eurotiomycetes</taxon>
        <taxon>Eurotiomycetidae</taxon>
        <taxon>Eurotiales</taxon>
        <taxon>Aspergillaceae</taxon>
        <taxon>Aspergillus</taxon>
        <taxon>Aspergillus subgen. Circumdati</taxon>
    </lineage>
</organism>
<accession>A0A5M9MPE4</accession>
<sequence length="120" mass="13636">MLEGVLLGWVGYWAAWSLPMGMLFLDMIARLLIVQTEQHLQDSQALFNKAKHSKPYKIAQGDSPRDVEGNHTEISPLLSPYPSTTEAQTLKLKWEAILLQLRNLAISMQYFKTLVFGQAF</sequence>
<dbReference type="OrthoDB" id="5086884at2759"/>
<dbReference type="RefSeq" id="XP_033426184.1">
    <property type="nucleotide sequence ID" value="XM_033570152.1"/>
</dbReference>
<name>A0A5M9MPE4_9EURO</name>
<dbReference type="EMBL" id="QUQM01000004">
    <property type="protein sequence ID" value="KAA8646823.1"/>
    <property type="molecule type" value="Genomic_DNA"/>
</dbReference>
<evidence type="ECO:0000313" key="3">
    <source>
        <dbReference type="Proteomes" id="UP000324241"/>
    </source>
</evidence>
<dbReference type="Proteomes" id="UP000324241">
    <property type="component" value="Unassembled WGS sequence"/>
</dbReference>
<keyword evidence="1" id="KW-0472">Membrane</keyword>
<proteinExistence type="predicted"/>
<evidence type="ECO:0000313" key="2">
    <source>
        <dbReference type="EMBL" id="KAA8646823.1"/>
    </source>
</evidence>
<keyword evidence="1" id="KW-1133">Transmembrane helix</keyword>
<dbReference type="AlphaFoldDB" id="A0A5M9MPE4"/>
<dbReference type="GeneID" id="54328200"/>
<keyword evidence="1" id="KW-0812">Transmembrane</keyword>
<reference evidence="2 3" key="1">
    <citation type="submission" date="2019-08" db="EMBL/GenBank/DDBJ databases">
        <title>The genome sequence of a newly discovered highly antifungal drug resistant Aspergillus species, Aspergillus tanneri NIH 1004.</title>
        <authorList>
            <person name="Mounaud S."/>
            <person name="Singh I."/>
            <person name="Joardar V."/>
            <person name="Pakala S."/>
            <person name="Pakala S."/>
            <person name="Venepally P."/>
            <person name="Chung J.K."/>
            <person name="Losada L."/>
            <person name="Nierman W.C."/>
        </authorList>
    </citation>
    <scope>NUCLEOTIDE SEQUENCE [LARGE SCALE GENOMIC DNA]</scope>
    <source>
        <strain evidence="2 3">NIH1004</strain>
    </source>
</reference>
<comment type="caution">
    <text evidence="2">The sequence shown here is derived from an EMBL/GenBank/DDBJ whole genome shotgun (WGS) entry which is preliminary data.</text>
</comment>
<evidence type="ECO:0000256" key="1">
    <source>
        <dbReference type="SAM" id="Phobius"/>
    </source>
</evidence>
<feature type="transmembrane region" description="Helical" evidence="1">
    <location>
        <begin position="6"/>
        <end position="25"/>
    </location>
</feature>
<protein>
    <submittedName>
        <fullName evidence="2">Uncharacterized protein</fullName>
    </submittedName>
</protein>